<dbReference type="Gene3D" id="3.40.366.30">
    <property type="entry name" value="50S ribosomal protein L16 arginine hydroxylase, Chain A, Domain 2"/>
    <property type="match status" value="1"/>
</dbReference>
<dbReference type="InterPro" id="IPR046799">
    <property type="entry name" value="ROXA-like_wH"/>
</dbReference>
<accession>A0AAE3N6D5</accession>
<evidence type="ECO:0000256" key="2">
    <source>
        <dbReference type="ARBA" id="ARBA00022723"/>
    </source>
</evidence>
<dbReference type="PANTHER" id="PTHR13096:SF8">
    <property type="entry name" value="RIBOSOMAL OXYGENASE 1"/>
    <property type="match status" value="1"/>
</dbReference>
<proteinExistence type="predicted"/>
<dbReference type="GO" id="GO:0016706">
    <property type="term" value="F:2-oxoglutarate-dependent dioxygenase activity"/>
    <property type="evidence" value="ECO:0007669"/>
    <property type="project" value="TreeGrafter"/>
</dbReference>
<dbReference type="SUPFAM" id="SSF51197">
    <property type="entry name" value="Clavaminate synthase-like"/>
    <property type="match status" value="1"/>
</dbReference>
<evidence type="ECO:0000256" key="4">
    <source>
        <dbReference type="ARBA" id="ARBA00023002"/>
    </source>
</evidence>
<comment type="caution">
    <text evidence="7">The sequence shown here is derived from an EMBL/GenBank/DDBJ whole genome shotgun (WGS) entry which is preliminary data.</text>
</comment>
<keyword evidence="2" id="KW-0479">Metal-binding</keyword>
<reference evidence="7" key="1">
    <citation type="submission" date="2023-01" db="EMBL/GenBank/DDBJ databases">
        <title>Xenophilus mangrovi sp. nov., isolated from soil of Mangrove nature reserve.</title>
        <authorList>
            <person name="Xu S."/>
            <person name="Liu Z."/>
            <person name="Xu Y."/>
        </authorList>
    </citation>
    <scope>NUCLEOTIDE SEQUENCE</scope>
    <source>
        <strain evidence="7">YW8</strain>
    </source>
</reference>
<protein>
    <submittedName>
        <fullName evidence="7">Cupin domain-containing protein</fullName>
    </submittedName>
</protein>
<dbReference type="InterPro" id="IPR003347">
    <property type="entry name" value="JmjC_dom"/>
</dbReference>
<keyword evidence="4" id="KW-0560">Oxidoreductase</keyword>
<dbReference type="EMBL" id="JAQIPB010000002">
    <property type="protein sequence ID" value="MDA7415713.1"/>
    <property type="molecule type" value="Genomic_DNA"/>
</dbReference>
<evidence type="ECO:0000256" key="5">
    <source>
        <dbReference type="ARBA" id="ARBA00023004"/>
    </source>
</evidence>
<evidence type="ECO:0000259" key="6">
    <source>
        <dbReference type="PROSITE" id="PS51184"/>
    </source>
</evidence>
<evidence type="ECO:0000313" key="7">
    <source>
        <dbReference type="EMBL" id="MDA7415713.1"/>
    </source>
</evidence>
<evidence type="ECO:0000256" key="3">
    <source>
        <dbReference type="ARBA" id="ARBA00022964"/>
    </source>
</evidence>
<dbReference type="GO" id="GO:0046872">
    <property type="term" value="F:metal ion binding"/>
    <property type="evidence" value="ECO:0007669"/>
    <property type="project" value="UniProtKB-KW"/>
</dbReference>
<dbReference type="Pfam" id="PF20514">
    <property type="entry name" value="WHD_ROXA"/>
    <property type="match status" value="1"/>
</dbReference>
<evidence type="ECO:0000256" key="1">
    <source>
        <dbReference type="ARBA" id="ARBA00001954"/>
    </source>
</evidence>
<dbReference type="Gene3D" id="2.60.120.650">
    <property type="entry name" value="Cupin"/>
    <property type="match status" value="1"/>
</dbReference>
<gene>
    <name evidence="7" type="ORF">PGB34_04995</name>
</gene>
<dbReference type="RefSeq" id="WP_271426992.1">
    <property type="nucleotide sequence ID" value="NZ_JAQIPB010000002.1"/>
</dbReference>
<dbReference type="Proteomes" id="UP001212602">
    <property type="component" value="Unassembled WGS sequence"/>
</dbReference>
<evidence type="ECO:0000313" key="8">
    <source>
        <dbReference type="Proteomes" id="UP001212602"/>
    </source>
</evidence>
<organism evidence="7 8">
    <name type="scientific">Xenophilus arseniciresistens</name>
    <dbReference type="NCBI Taxonomy" id="1283306"/>
    <lineage>
        <taxon>Bacteria</taxon>
        <taxon>Pseudomonadati</taxon>
        <taxon>Pseudomonadota</taxon>
        <taxon>Betaproteobacteria</taxon>
        <taxon>Burkholderiales</taxon>
        <taxon>Comamonadaceae</taxon>
        <taxon>Xenophilus</taxon>
    </lineage>
</organism>
<dbReference type="AlphaFoldDB" id="A0AAE3N6D5"/>
<dbReference type="Pfam" id="PF08007">
    <property type="entry name" value="JmjC_2"/>
    <property type="match status" value="1"/>
</dbReference>
<dbReference type="InterPro" id="IPR039994">
    <property type="entry name" value="NO66-like"/>
</dbReference>
<keyword evidence="3" id="KW-0223">Dioxygenase</keyword>
<dbReference type="PROSITE" id="PS51184">
    <property type="entry name" value="JMJC"/>
    <property type="match status" value="1"/>
</dbReference>
<dbReference type="SMART" id="SM00558">
    <property type="entry name" value="JmjC"/>
    <property type="match status" value="1"/>
</dbReference>
<dbReference type="PANTHER" id="PTHR13096">
    <property type="entry name" value="MINA53 MYC INDUCED NUCLEAR ANTIGEN"/>
    <property type="match status" value="1"/>
</dbReference>
<sequence>MDIDSPLPLLGGLSPAQFMRRHWQKKPLLVRQAIPGFSAPVSRPALFDLAARDDVESRLITHDPAKGWSLRHGPVQRRALPPLSRRAWTLLVQGVDLHDEAAHQLMQAFRFLPDARLDDLMISYASDGGGVGPHFDSYDVFLLQASGRREWRIGRQKDLTLREGLPLKVLENFEPEQSWVLEPGDMLYLPPRYAHDGVAVGGDCMTYSIGLRSPAAQELALDLITRIAEAGEDDDEPRNAGASGRRYGDAAQLPVTAPASIPAALQGFAREAVRAALSADDTIDCALGESLTEPKLNVWFDEGEAPRPGQGLRLDRRTRMLYDERHVFINGESYRAAGRDATLMRRLADRRVLSAAEFARASADAQALVGDWCEAGWVHAD</sequence>
<feature type="domain" description="JmjC" evidence="6">
    <location>
        <begin position="101"/>
        <end position="228"/>
    </location>
</feature>
<keyword evidence="8" id="KW-1185">Reference proteome</keyword>
<keyword evidence="5" id="KW-0408">Iron</keyword>
<name>A0AAE3N6D5_9BURK</name>
<comment type="cofactor">
    <cofactor evidence="1">
        <name>Fe(2+)</name>
        <dbReference type="ChEBI" id="CHEBI:29033"/>
    </cofactor>
</comment>